<proteinExistence type="predicted"/>
<reference evidence="4" key="1">
    <citation type="journal article" date="2019" name="Int. J. Syst. Evol. Microbiol.">
        <title>The Global Catalogue of Microorganisms (GCM) 10K type strain sequencing project: providing services to taxonomists for standard genome sequencing and annotation.</title>
        <authorList>
            <consortium name="The Broad Institute Genomics Platform"/>
            <consortium name="The Broad Institute Genome Sequencing Center for Infectious Disease"/>
            <person name="Wu L."/>
            <person name="Ma J."/>
        </authorList>
    </citation>
    <scope>NUCLEOTIDE SEQUENCE [LARGE SCALE GENOMIC DNA]</scope>
    <source>
        <strain evidence="4">KCTC 62102</strain>
    </source>
</reference>
<evidence type="ECO:0000256" key="1">
    <source>
        <dbReference type="SAM" id="MobiDB-lite"/>
    </source>
</evidence>
<protein>
    <submittedName>
        <fullName evidence="3">PepSY domain-containing protein</fullName>
    </submittedName>
</protein>
<comment type="caution">
    <text evidence="3">The sequence shown here is derived from an EMBL/GenBank/DDBJ whole genome shotgun (WGS) entry which is preliminary data.</text>
</comment>
<feature type="region of interest" description="Disordered" evidence="1">
    <location>
        <begin position="74"/>
        <end position="147"/>
    </location>
</feature>
<gene>
    <name evidence="3" type="ORF">ACFOD6_08375</name>
</gene>
<evidence type="ECO:0000256" key="2">
    <source>
        <dbReference type="SAM" id="SignalP"/>
    </source>
</evidence>
<organism evidence="3 4">
    <name type="scientific">Tabrizicola soli</name>
    <dbReference type="NCBI Taxonomy" id="2185115"/>
    <lineage>
        <taxon>Bacteria</taxon>
        <taxon>Pseudomonadati</taxon>
        <taxon>Pseudomonadota</taxon>
        <taxon>Alphaproteobacteria</taxon>
        <taxon>Rhodobacterales</taxon>
        <taxon>Paracoccaceae</taxon>
        <taxon>Tabrizicola</taxon>
    </lineage>
</organism>
<accession>A0ABV7DSJ8</accession>
<feature type="chain" id="PRO_5047459879" evidence="2">
    <location>
        <begin position="23"/>
        <end position="147"/>
    </location>
</feature>
<dbReference type="RefSeq" id="WP_197647034.1">
    <property type="nucleotide sequence ID" value="NZ_JAEACP010000022.1"/>
</dbReference>
<keyword evidence="2" id="KW-0732">Signal</keyword>
<dbReference type="EMBL" id="JBHRSM010000015">
    <property type="protein sequence ID" value="MFC3086062.1"/>
    <property type="molecule type" value="Genomic_DNA"/>
</dbReference>
<feature type="compositionally biased region" description="Acidic residues" evidence="1">
    <location>
        <begin position="100"/>
        <end position="132"/>
    </location>
</feature>
<feature type="signal peptide" evidence="2">
    <location>
        <begin position="1"/>
        <end position="22"/>
    </location>
</feature>
<evidence type="ECO:0000313" key="3">
    <source>
        <dbReference type="EMBL" id="MFC3086062.1"/>
    </source>
</evidence>
<evidence type="ECO:0000313" key="4">
    <source>
        <dbReference type="Proteomes" id="UP001595445"/>
    </source>
</evidence>
<sequence length="147" mass="15318">MKLKTGLMLFAAAAVSANMAHAAISGDDLAQAYLAQGYDYVEVKVGPTQTKVEAVKGSAKVEVVYDNETGGILKQEQEVAEGDDLGKTGSEITTVGRDFEDGDDDGSDDDEDDDQDDDDGSSDDHGGDDDGSDDRGDDGSDDKGGED</sequence>
<keyword evidence="4" id="KW-1185">Reference proteome</keyword>
<name>A0ABV7DSJ8_9RHOB</name>
<dbReference type="Proteomes" id="UP001595445">
    <property type="component" value="Unassembled WGS sequence"/>
</dbReference>
<feature type="compositionally biased region" description="Basic and acidic residues" evidence="1">
    <location>
        <begin position="133"/>
        <end position="147"/>
    </location>
</feature>